<dbReference type="PANTHER" id="PTHR47685:SF1">
    <property type="entry name" value="MAGNESIUM TRANSPORT PROTEIN CORA"/>
    <property type="match status" value="1"/>
</dbReference>
<dbReference type="PANTHER" id="PTHR47685">
    <property type="entry name" value="MAGNESIUM TRANSPORT PROTEIN CORA"/>
    <property type="match status" value="1"/>
</dbReference>
<reference evidence="3" key="2">
    <citation type="submission" date="2023-05" db="EMBL/GenBank/DDBJ databases">
        <authorList>
            <consortium name="Lawrence Berkeley National Laboratory"/>
            <person name="Steindorff A."/>
            <person name="Hensen N."/>
            <person name="Bonometti L."/>
            <person name="Westerberg I."/>
            <person name="Brannstrom I.O."/>
            <person name="Guillou S."/>
            <person name="Cros-Aarteil S."/>
            <person name="Calhoun S."/>
            <person name="Haridas S."/>
            <person name="Kuo A."/>
            <person name="Mondo S."/>
            <person name="Pangilinan J."/>
            <person name="Riley R."/>
            <person name="Labutti K."/>
            <person name="Andreopoulos B."/>
            <person name="Lipzen A."/>
            <person name="Chen C."/>
            <person name="Yanf M."/>
            <person name="Daum C."/>
            <person name="Ng V."/>
            <person name="Clum A."/>
            <person name="Ohm R."/>
            <person name="Martin F."/>
            <person name="Silar P."/>
            <person name="Natvig D."/>
            <person name="Lalanne C."/>
            <person name="Gautier V."/>
            <person name="Ament-Velasquez S.L."/>
            <person name="Kruys A."/>
            <person name="Hutchinson M.I."/>
            <person name="Powell A.J."/>
            <person name="Barry K."/>
            <person name="Miller A.N."/>
            <person name="Grigoriev I.V."/>
            <person name="Debuchy R."/>
            <person name="Gladieux P."/>
            <person name="Thoren M.H."/>
            <person name="Johannesson H."/>
        </authorList>
    </citation>
    <scope>NUCLEOTIDE SEQUENCE</scope>
    <source>
        <strain evidence="3">CBS 731.68</strain>
    </source>
</reference>
<comment type="caution">
    <text evidence="3">The sequence shown here is derived from an EMBL/GenBank/DDBJ whole genome shotgun (WGS) entry which is preliminary data.</text>
</comment>
<gene>
    <name evidence="3" type="ORF">N657DRAFT_483660</name>
</gene>
<evidence type="ECO:0000256" key="2">
    <source>
        <dbReference type="SAM" id="Phobius"/>
    </source>
</evidence>
<dbReference type="Pfam" id="PF01544">
    <property type="entry name" value="CorA"/>
    <property type="match status" value="1"/>
</dbReference>
<keyword evidence="2" id="KW-1133">Transmembrane helix</keyword>
<proteinExistence type="predicted"/>
<evidence type="ECO:0000313" key="3">
    <source>
        <dbReference type="EMBL" id="KAK4122891.1"/>
    </source>
</evidence>
<protein>
    <recommendedName>
        <fullName evidence="5">Ankyrin repeat protein</fullName>
    </recommendedName>
</protein>
<dbReference type="RefSeq" id="XP_062646662.1">
    <property type="nucleotide sequence ID" value="XM_062787592.1"/>
</dbReference>
<feature type="compositionally biased region" description="Basic and acidic residues" evidence="1">
    <location>
        <begin position="89"/>
        <end position="100"/>
    </location>
</feature>
<dbReference type="GO" id="GO:0016020">
    <property type="term" value="C:membrane"/>
    <property type="evidence" value="ECO:0007669"/>
    <property type="project" value="InterPro"/>
</dbReference>
<dbReference type="InterPro" id="IPR002523">
    <property type="entry name" value="MgTranspt_CorA/ZnTranspt_ZntB"/>
</dbReference>
<feature type="transmembrane region" description="Helical" evidence="2">
    <location>
        <begin position="519"/>
        <end position="544"/>
    </location>
</feature>
<feature type="region of interest" description="Disordered" evidence="1">
    <location>
        <begin position="40"/>
        <end position="106"/>
    </location>
</feature>
<dbReference type="GeneID" id="87824362"/>
<keyword evidence="4" id="KW-1185">Reference proteome</keyword>
<evidence type="ECO:0008006" key="5">
    <source>
        <dbReference type="Google" id="ProtNLM"/>
    </source>
</evidence>
<dbReference type="InterPro" id="IPR050829">
    <property type="entry name" value="CorA_MIT"/>
</dbReference>
<sequence>MTLRLLDHSACQLLSLTRGHIPYLHFESSMHHDLVAVLMNDRSPPEPMPLPREQSRAGTTLTNPSTLPQSADPEATHSVPLGSGVSGTHQDHVQHPDESSRAGGPEQPLVQRAQEEPPPDQSQPPTLRVIDAIHPYVHLIKGYFSQEKPGDVPRWQPRRSLDGYFYTHLADIRRRDGDQVILRYTTNNCPPARIFVVDQLWVWILGSETIITCSPLTYDSWIWDAHGQATRSGNMRVVAPEDPMNLHQNIIRHLKRGDREPITSVHDLACLIADTCTKLFDQDETPDGFRFFDFFEHEIARLSEMAMLQLEEFKKSLGSARHSNQSGSKHIRKELSLLVEVHDICDELEILEKVLKDQDDALTRMKGILAPKSRWEWTGSWATGLHAQWLHRMLKMATRTRETLYHLLDLKLKQASFYEAMDTRKQAEATKQQTRLATEHSKVMAQQTQVAAEHSEVMAQQLETMKDQALETGRQGQTLLVFTVVTIIFLPSSFMAAVFSIDLDTFPVDGNDKMPLGYFLKYLFAISCAITIPLVVLAFNLTPMVAWWSRTRQRLIRLWPKDSRILWTGVIGPAIALAVEGAVVGAIWAAPLAVSIKAAVTISISLLVALAIGVLVLYAVNSITKRHRRSLQTGSGSSYVGSMLGDTRDILVVEEQREAADFEHRQH</sequence>
<evidence type="ECO:0000256" key="1">
    <source>
        <dbReference type="SAM" id="MobiDB-lite"/>
    </source>
</evidence>
<dbReference type="EMBL" id="MU853230">
    <property type="protein sequence ID" value="KAK4122891.1"/>
    <property type="molecule type" value="Genomic_DNA"/>
</dbReference>
<dbReference type="Gene3D" id="1.20.58.340">
    <property type="entry name" value="Magnesium transport protein CorA, transmembrane region"/>
    <property type="match status" value="1"/>
</dbReference>
<dbReference type="AlphaFoldDB" id="A0AAN6TZ95"/>
<feature type="compositionally biased region" description="Polar residues" evidence="1">
    <location>
        <begin position="56"/>
        <end position="69"/>
    </location>
</feature>
<feature type="transmembrane region" description="Helical" evidence="2">
    <location>
        <begin position="479"/>
        <end position="499"/>
    </location>
</feature>
<accession>A0AAN6TZ95</accession>
<feature type="transmembrane region" description="Helical" evidence="2">
    <location>
        <begin position="596"/>
        <end position="620"/>
    </location>
</feature>
<keyword evidence="2" id="KW-0812">Transmembrane</keyword>
<dbReference type="GO" id="GO:0046873">
    <property type="term" value="F:metal ion transmembrane transporter activity"/>
    <property type="evidence" value="ECO:0007669"/>
    <property type="project" value="InterPro"/>
</dbReference>
<reference evidence="3" key="1">
    <citation type="journal article" date="2023" name="Mol. Phylogenet. Evol.">
        <title>Genome-scale phylogeny and comparative genomics of the fungal order Sordariales.</title>
        <authorList>
            <person name="Hensen N."/>
            <person name="Bonometti L."/>
            <person name="Westerberg I."/>
            <person name="Brannstrom I.O."/>
            <person name="Guillou S."/>
            <person name="Cros-Aarteil S."/>
            <person name="Calhoun S."/>
            <person name="Haridas S."/>
            <person name="Kuo A."/>
            <person name="Mondo S."/>
            <person name="Pangilinan J."/>
            <person name="Riley R."/>
            <person name="LaButti K."/>
            <person name="Andreopoulos B."/>
            <person name="Lipzen A."/>
            <person name="Chen C."/>
            <person name="Yan M."/>
            <person name="Daum C."/>
            <person name="Ng V."/>
            <person name="Clum A."/>
            <person name="Steindorff A."/>
            <person name="Ohm R.A."/>
            <person name="Martin F."/>
            <person name="Silar P."/>
            <person name="Natvig D.O."/>
            <person name="Lalanne C."/>
            <person name="Gautier V."/>
            <person name="Ament-Velasquez S.L."/>
            <person name="Kruys A."/>
            <person name="Hutchinson M.I."/>
            <person name="Powell A.J."/>
            <person name="Barry K."/>
            <person name="Miller A.N."/>
            <person name="Grigoriev I.V."/>
            <person name="Debuchy R."/>
            <person name="Gladieux P."/>
            <person name="Hiltunen Thoren M."/>
            <person name="Johannesson H."/>
        </authorList>
    </citation>
    <scope>NUCLEOTIDE SEQUENCE</scope>
    <source>
        <strain evidence="3">CBS 731.68</strain>
    </source>
</reference>
<dbReference type="Proteomes" id="UP001302602">
    <property type="component" value="Unassembled WGS sequence"/>
</dbReference>
<organism evidence="3 4">
    <name type="scientific">Parathielavia appendiculata</name>
    <dbReference type="NCBI Taxonomy" id="2587402"/>
    <lineage>
        <taxon>Eukaryota</taxon>
        <taxon>Fungi</taxon>
        <taxon>Dikarya</taxon>
        <taxon>Ascomycota</taxon>
        <taxon>Pezizomycotina</taxon>
        <taxon>Sordariomycetes</taxon>
        <taxon>Sordariomycetidae</taxon>
        <taxon>Sordariales</taxon>
        <taxon>Chaetomiaceae</taxon>
        <taxon>Parathielavia</taxon>
    </lineage>
</organism>
<keyword evidence="2" id="KW-0472">Membrane</keyword>
<feature type="transmembrane region" description="Helical" evidence="2">
    <location>
        <begin position="565"/>
        <end position="590"/>
    </location>
</feature>
<name>A0AAN6TZ95_9PEZI</name>
<evidence type="ECO:0000313" key="4">
    <source>
        <dbReference type="Proteomes" id="UP001302602"/>
    </source>
</evidence>